<dbReference type="HOGENOM" id="CLU_1659225_0_0_11"/>
<dbReference type="AlphaFoldDB" id="F6ESE5"/>
<dbReference type="EMBL" id="CP002788">
    <property type="protein sequence ID" value="AEF43066.1"/>
    <property type="molecule type" value="Genomic_DNA"/>
</dbReference>
<keyword evidence="1" id="KW-0614">Plasmid</keyword>
<dbReference type="SUPFAM" id="SSF52980">
    <property type="entry name" value="Restriction endonuclease-like"/>
    <property type="match status" value="1"/>
</dbReference>
<evidence type="ECO:0000313" key="1">
    <source>
        <dbReference type="EMBL" id="AEF43066.1"/>
    </source>
</evidence>
<keyword evidence="2" id="KW-1185">Reference proteome</keyword>
<dbReference type="InterPro" id="IPR011335">
    <property type="entry name" value="Restrct_endonuc-II-like"/>
</dbReference>
<protein>
    <recommendedName>
        <fullName evidence="3">Restriction endonuclease type IV Mrr domain-containing protein</fullName>
    </recommendedName>
</protein>
<evidence type="ECO:0008006" key="3">
    <source>
        <dbReference type="Google" id="ProtNLM"/>
    </source>
</evidence>
<proteinExistence type="predicted"/>
<reference evidence="1 2" key="1">
    <citation type="journal article" date="2011" name="J. Bacteriol.">
        <title>Complete genome sequence of Amycolicicoccus subflavus DQS3-9A1T, an actinomycete isolated from crude oil-polluted soil.</title>
        <authorList>
            <person name="Cai M."/>
            <person name="Chen W.M."/>
            <person name="Nie Y."/>
            <person name="Chi C.Q."/>
            <person name="Wang Y.N."/>
            <person name="Tang Y.Q."/>
            <person name="Li G.Y."/>
            <person name="Wu X.L."/>
        </authorList>
    </citation>
    <scope>NUCLEOTIDE SEQUENCE [LARGE SCALE GENOMIC DNA]</scope>
    <source>
        <strain evidence="2">DSM 45089 / DQS3-9A1</strain>
        <plasmid evidence="1 2">pAS9A-2</plasmid>
    </source>
</reference>
<evidence type="ECO:0000313" key="2">
    <source>
        <dbReference type="Proteomes" id="UP000009235"/>
    </source>
</evidence>
<dbReference type="Proteomes" id="UP000009235">
    <property type="component" value="Plasmid pAS9A-2"/>
</dbReference>
<accession>F6ESE5</accession>
<sequence length="158" mass="17075">MTQAISWQTYQEVAIFLLDQIADALELQRVEGSQELIGTRSTTTWTVDGKGVAVDGEGFVIIECRRYTTSKQKQEDMAALAYRIIDTGASGGIIVSPLGLQEGAAKVAEAEGIKSVHLSENCTRSDFILKFLNRVFLGVSDTMTATDAASVLIARKAD</sequence>
<organism evidence="1 2">
    <name type="scientific">Hoyosella subflava (strain DSM 45089 / JCM 17490 / NBRC 109087 / DQS3-9A1)</name>
    <name type="common">Amycolicicoccus subflavus</name>
    <dbReference type="NCBI Taxonomy" id="443218"/>
    <lineage>
        <taxon>Bacteria</taxon>
        <taxon>Bacillati</taxon>
        <taxon>Actinomycetota</taxon>
        <taxon>Actinomycetes</taxon>
        <taxon>Mycobacteriales</taxon>
        <taxon>Hoyosellaceae</taxon>
        <taxon>Hoyosella</taxon>
    </lineage>
</organism>
<dbReference type="KEGG" id="asd:AS9A_P20022"/>
<gene>
    <name evidence="1" type="ordered locus">AS9A_P20022</name>
</gene>
<geneLocation type="plasmid" evidence="1 2">
    <name>pAS9A-2</name>
</geneLocation>
<name>F6ESE5_HOYSD</name>